<evidence type="ECO:0008006" key="4">
    <source>
        <dbReference type="Google" id="ProtNLM"/>
    </source>
</evidence>
<keyword evidence="3" id="KW-1185">Reference proteome</keyword>
<proteinExistence type="predicted"/>
<feature type="region of interest" description="Disordered" evidence="1">
    <location>
        <begin position="108"/>
        <end position="130"/>
    </location>
</feature>
<gene>
    <name evidence="2" type="ORF">SAMN06295984_2846</name>
</gene>
<evidence type="ECO:0000313" key="3">
    <source>
        <dbReference type="Proteomes" id="UP000194469"/>
    </source>
</evidence>
<sequence length="130" mass="13978">MQILQQAAADYHGLILDIGATTGLPDAMLHLHAGMLIFLATALVMRRGLDDILPLGIVIIAACGNEVLDRINLGNWNWPDTRMDLFNTIVWPLATLLVARAVRGRRSAAADKKAPAEPATEPAAANPDFT</sequence>
<dbReference type="RefSeq" id="WP_086457670.1">
    <property type="nucleotide sequence ID" value="NZ_FXWL01000003.1"/>
</dbReference>
<organism evidence="2 3">
    <name type="scientific">Sphingopyxis terrae subsp. ummariensis</name>
    <dbReference type="NCBI Taxonomy" id="429001"/>
    <lineage>
        <taxon>Bacteria</taxon>
        <taxon>Pseudomonadati</taxon>
        <taxon>Pseudomonadota</taxon>
        <taxon>Alphaproteobacteria</taxon>
        <taxon>Sphingomonadales</taxon>
        <taxon>Sphingomonadaceae</taxon>
        <taxon>Sphingopyxis</taxon>
    </lineage>
</organism>
<evidence type="ECO:0000313" key="2">
    <source>
        <dbReference type="EMBL" id="SMQ78830.1"/>
    </source>
</evidence>
<reference evidence="3" key="1">
    <citation type="submission" date="2017-04" db="EMBL/GenBank/DDBJ databases">
        <authorList>
            <person name="Varghese N."/>
            <person name="Submissions S."/>
        </authorList>
    </citation>
    <scope>NUCLEOTIDE SEQUENCE [LARGE SCALE GENOMIC DNA]</scope>
    <source>
        <strain evidence="3">UI2</strain>
    </source>
</reference>
<dbReference type="AlphaFoldDB" id="A0A1Y6FVM8"/>
<feature type="compositionally biased region" description="Low complexity" evidence="1">
    <location>
        <begin position="116"/>
        <end position="130"/>
    </location>
</feature>
<name>A0A1Y6FVM8_9SPHN</name>
<protein>
    <recommendedName>
        <fullName evidence="4">VanZ-like domain-containing protein</fullName>
    </recommendedName>
</protein>
<evidence type="ECO:0000256" key="1">
    <source>
        <dbReference type="SAM" id="MobiDB-lite"/>
    </source>
</evidence>
<dbReference type="Proteomes" id="UP000194469">
    <property type="component" value="Unassembled WGS sequence"/>
</dbReference>
<accession>A0A1Y6FVM8</accession>
<dbReference type="EMBL" id="FXWL01000003">
    <property type="protein sequence ID" value="SMQ78830.1"/>
    <property type="molecule type" value="Genomic_DNA"/>
</dbReference>
<dbReference type="GeneID" id="303002604"/>